<evidence type="ECO:0000259" key="2">
    <source>
        <dbReference type="PROSITE" id="PS50022"/>
    </source>
</evidence>
<evidence type="ECO:0000256" key="1">
    <source>
        <dbReference type="SAM" id="MobiDB-lite"/>
    </source>
</evidence>
<comment type="caution">
    <text evidence="3">The sequence shown here is derived from an EMBL/GenBank/DDBJ whole genome shotgun (WGS) entry which is preliminary data.</text>
</comment>
<dbReference type="PROSITE" id="PS50022">
    <property type="entry name" value="FA58C_3"/>
    <property type="match status" value="1"/>
</dbReference>
<feature type="compositionally biased region" description="Basic and acidic residues" evidence="1">
    <location>
        <begin position="70"/>
        <end position="90"/>
    </location>
</feature>
<evidence type="ECO:0000313" key="3">
    <source>
        <dbReference type="EMBL" id="KAG8174953.1"/>
    </source>
</evidence>
<keyword evidence="4" id="KW-1185">Reference proteome</keyword>
<dbReference type="EMBL" id="JAFNEN010001103">
    <property type="protein sequence ID" value="KAG8174953.1"/>
    <property type="molecule type" value="Genomic_DNA"/>
</dbReference>
<organism evidence="3 4">
    <name type="scientific">Oedothorax gibbosus</name>
    <dbReference type="NCBI Taxonomy" id="931172"/>
    <lineage>
        <taxon>Eukaryota</taxon>
        <taxon>Metazoa</taxon>
        <taxon>Ecdysozoa</taxon>
        <taxon>Arthropoda</taxon>
        <taxon>Chelicerata</taxon>
        <taxon>Arachnida</taxon>
        <taxon>Araneae</taxon>
        <taxon>Araneomorphae</taxon>
        <taxon>Entelegynae</taxon>
        <taxon>Araneoidea</taxon>
        <taxon>Linyphiidae</taxon>
        <taxon>Erigoninae</taxon>
        <taxon>Oedothorax</taxon>
    </lineage>
</organism>
<feature type="region of interest" description="Disordered" evidence="1">
    <location>
        <begin position="67"/>
        <end position="92"/>
    </location>
</feature>
<proteinExistence type="predicted"/>
<feature type="compositionally biased region" description="Basic residues" evidence="1">
    <location>
        <begin position="211"/>
        <end position="223"/>
    </location>
</feature>
<evidence type="ECO:0000313" key="4">
    <source>
        <dbReference type="Proteomes" id="UP000827092"/>
    </source>
</evidence>
<dbReference type="Proteomes" id="UP000827092">
    <property type="component" value="Unassembled WGS sequence"/>
</dbReference>
<reference evidence="3 4" key="1">
    <citation type="journal article" date="2022" name="Nat. Ecol. Evol.">
        <title>A masculinizing supergene underlies an exaggerated male reproductive morph in a spider.</title>
        <authorList>
            <person name="Hendrickx F."/>
            <person name="De Corte Z."/>
            <person name="Sonet G."/>
            <person name="Van Belleghem S.M."/>
            <person name="Kostlbacher S."/>
            <person name="Vangestel C."/>
        </authorList>
    </citation>
    <scope>NUCLEOTIDE SEQUENCE [LARGE SCALE GENOMIC DNA]</scope>
    <source>
        <strain evidence="3">W744_W776</strain>
    </source>
</reference>
<name>A0AAV6TT58_9ARAC</name>
<dbReference type="AlphaFoldDB" id="A0AAV6TT58"/>
<feature type="region of interest" description="Disordered" evidence="1">
    <location>
        <begin position="207"/>
        <end position="249"/>
    </location>
</feature>
<dbReference type="InterPro" id="IPR000421">
    <property type="entry name" value="FA58C"/>
</dbReference>
<feature type="compositionally biased region" description="Polar residues" evidence="1">
    <location>
        <begin position="224"/>
        <end position="239"/>
    </location>
</feature>
<protein>
    <recommendedName>
        <fullName evidence="2">F5/8 type C domain-containing protein</fullName>
    </recommendedName>
</protein>
<feature type="domain" description="F5/8 type C" evidence="2">
    <location>
        <begin position="190"/>
        <end position="249"/>
    </location>
</feature>
<gene>
    <name evidence="3" type="ORF">JTE90_002475</name>
</gene>
<accession>A0AAV6TT58</accession>
<sequence>MAKRMMLLPPELYDGYQRRYQQQLAPEIRLQDDIESLLDREQLPDDAKAKILGHLITRFQKVSHAPPEPIRVRISDDKPEERESRPEHASENVTEFDPVVRDILKSVPQTHSKFVPLILEKLKTRLYSWNERGEFVKNNSPIKNSKIADFFSYLMRNSKRMQKPNHFIEFLTAIDEINIPVTWVANEKAVKLLKMGMSDEVINTEDVMSSTKKRNKSKSRQAKFSRSSQSDSEWTQTPQRGKGKEWIRY</sequence>